<proteinExistence type="predicted"/>
<evidence type="ECO:0000313" key="2">
    <source>
        <dbReference type="EMBL" id="CAH1403677.1"/>
    </source>
</evidence>
<dbReference type="Proteomes" id="UP001152798">
    <property type="component" value="Chromosome 5"/>
</dbReference>
<dbReference type="EMBL" id="OV725081">
    <property type="protein sequence ID" value="CAH1403677.1"/>
    <property type="molecule type" value="Genomic_DNA"/>
</dbReference>
<keyword evidence="3" id="KW-1185">Reference proteome</keyword>
<organism evidence="2 3">
    <name type="scientific">Nezara viridula</name>
    <name type="common">Southern green stink bug</name>
    <name type="synonym">Cimex viridulus</name>
    <dbReference type="NCBI Taxonomy" id="85310"/>
    <lineage>
        <taxon>Eukaryota</taxon>
        <taxon>Metazoa</taxon>
        <taxon>Ecdysozoa</taxon>
        <taxon>Arthropoda</taxon>
        <taxon>Hexapoda</taxon>
        <taxon>Insecta</taxon>
        <taxon>Pterygota</taxon>
        <taxon>Neoptera</taxon>
        <taxon>Paraneoptera</taxon>
        <taxon>Hemiptera</taxon>
        <taxon>Heteroptera</taxon>
        <taxon>Panheteroptera</taxon>
        <taxon>Pentatomomorpha</taxon>
        <taxon>Pentatomoidea</taxon>
        <taxon>Pentatomidae</taxon>
        <taxon>Pentatominae</taxon>
        <taxon>Nezara</taxon>
    </lineage>
</organism>
<evidence type="ECO:0000313" key="3">
    <source>
        <dbReference type="Proteomes" id="UP001152798"/>
    </source>
</evidence>
<reference evidence="2" key="1">
    <citation type="submission" date="2022-01" db="EMBL/GenBank/DDBJ databases">
        <authorList>
            <person name="King R."/>
        </authorList>
    </citation>
    <scope>NUCLEOTIDE SEQUENCE</scope>
</reference>
<dbReference type="AlphaFoldDB" id="A0A9P0MV56"/>
<accession>A0A9P0MV56</accession>
<sequence>MPRPRFVAHLIEAPPLNHCQLSLYRSSPQTNSYVTHFLCLGGNGCSRKKMPEDAKQLALKGPVSKGAQKVPVSKGDQKTVVPWPLHPPLQKHRVF</sequence>
<evidence type="ECO:0000256" key="1">
    <source>
        <dbReference type="SAM" id="MobiDB-lite"/>
    </source>
</evidence>
<name>A0A9P0MV56_NEZVI</name>
<protein>
    <submittedName>
        <fullName evidence="2">Uncharacterized protein</fullName>
    </submittedName>
</protein>
<feature type="region of interest" description="Disordered" evidence="1">
    <location>
        <begin position="61"/>
        <end position="83"/>
    </location>
</feature>
<gene>
    <name evidence="2" type="ORF">NEZAVI_LOCUS12253</name>
</gene>